<evidence type="ECO:0000313" key="1">
    <source>
        <dbReference type="EMBL" id="WVZ14696.1"/>
    </source>
</evidence>
<dbReference type="Proteomes" id="UP001374535">
    <property type="component" value="Chromosome 4"/>
</dbReference>
<organism evidence="1 2">
    <name type="scientific">Vigna mungo</name>
    <name type="common">Black gram</name>
    <name type="synonym">Phaseolus mungo</name>
    <dbReference type="NCBI Taxonomy" id="3915"/>
    <lineage>
        <taxon>Eukaryota</taxon>
        <taxon>Viridiplantae</taxon>
        <taxon>Streptophyta</taxon>
        <taxon>Embryophyta</taxon>
        <taxon>Tracheophyta</taxon>
        <taxon>Spermatophyta</taxon>
        <taxon>Magnoliopsida</taxon>
        <taxon>eudicotyledons</taxon>
        <taxon>Gunneridae</taxon>
        <taxon>Pentapetalae</taxon>
        <taxon>rosids</taxon>
        <taxon>fabids</taxon>
        <taxon>Fabales</taxon>
        <taxon>Fabaceae</taxon>
        <taxon>Papilionoideae</taxon>
        <taxon>50 kb inversion clade</taxon>
        <taxon>NPAAA clade</taxon>
        <taxon>indigoferoid/millettioid clade</taxon>
        <taxon>Phaseoleae</taxon>
        <taxon>Vigna</taxon>
    </lineage>
</organism>
<proteinExistence type="predicted"/>
<gene>
    <name evidence="1" type="ORF">V8G54_012262</name>
</gene>
<sequence>MVKKGGFQRDVTKRLGAFEEDLFGGDHGEAAADVFVDGVAELGPGATLDGTFAETGVGELTGARGGGDLDLVSVVVELVLNYFLDAVLVRAYDLSRREEEVQILAVILLQLAPPQLRRFRRRHRRNPSFFSTIIFSVAHCNSETPTPRETQKHPIVKSKI</sequence>
<dbReference type="EMBL" id="CP144697">
    <property type="protein sequence ID" value="WVZ14696.1"/>
    <property type="molecule type" value="Genomic_DNA"/>
</dbReference>
<dbReference type="AlphaFoldDB" id="A0AAQ3NQY9"/>
<evidence type="ECO:0000313" key="2">
    <source>
        <dbReference type="Proteomes" id="UP001374535"/>
    </source>
</evidence>
<accession>A0AAQ3NQY9</accession>
<reference evidence="1 2" key="1">
    <citation type="journal article" date="2023" name="Life. Sci Alliance">
        <title>Evolutionary insights into 3D genome organization and epigenetic landscape of Vigna mungo.</title>
        <authorList>
            <person name="Junaid A."/>
            <person name="Singh B."/>
            <person name="Bhatia S."/>
        </authorList>
    </citation>
    <scope>NUCLEOTIDE SEQUENCE [LARGE SCALE GENOMIC DNA]</scope>
    <source>
        <strain evidence="1">Urdbean</strain>
    </source>
</reference>
<keyword evidence="2" id="KW-1185">Reference proteome</keyword>
<protein>
    <submittedName>
        <fullName evidence="1">Uncharacterized protein</fullName>
    </submittedName>
</protein>
<name>A0AAQ3NQY9_VIGMU</name>